<dbReference type="AlphaFoldDB" id="A0A0R2C652"/>
<evidence type="ECO:0000313" key="3">
    <source>
        <dbReference type="Proteomes" id="UP000051789"/>
    </source>
</evidence>
<dbReference type="GO" id="GO:0003677">
    <property type="term" value="F:DNA binding"/>
    <property type="evidence" value="ECO:0007669"/>
    <property type="project" value="InterPro"/>
</dbReference>
<dbReference type="Pfam" id="PF01381">
    <property type="entry name" value="HTH_3"/>
    <property type="match status" value="1"/>
</dbReference>
<dbReference type="PROSITE" id="PS50943">
    <property type="entry name" value="HTH_CROC1"/>
    <property type="match status" value="1"/>
</dbReference>
<gene>
    <name evidence="2" type="ORF">FD19_GL000843</name>
</gene>
<dbReference type="SMART" id="SM00530">
    <property type="entry name" value="HTH_XRE"/>
    <property type="match status" value="1"/>
</dbReference>
<proteinExistence type="predicted"/>
<dbReference type="InterPro" id="IPR011990">
    <property type="entry name" value="TPR-like_helical_dom_sf"/>
</dbReference>
<dbReference type="SUPFAM" id="SSF47413">
    <property type="entry name" value="lambda repressor-like DNA-binding domains"/>
    <property type="match status" value="1"/>
</dbReference>
<feature type="domain" description="HTH cro/C1-type" evidence="1">
    <location>
        <begin position="9"/>
        <end position="62"/>
    </location>
</feature>
<accession>A0A0R2C652</accession>
<dbReference type="RefSeq" id="WP_054750168.1">
    <property type="nucleotide sequence ID" value="NZ_AYZK01000002.1"/>
</dbReference>
<evidence type="ECO:0000259" key="1">
    <source>
        <dbReference type="PROSITE" id="PS50943"/>
    </source>
</evidence>
<dbReference type="PATRIC" id="fig|1423810.4.peg.871"/>
<dbReference type="EMBL" id="AYZK01000002">
    <property type="protein sequence ID" value="KRM87343.1"/>
    <property type="molecule type" value="Genomic_DNA"/>
</dbReference>
<dbReference type="Gene3D" id="1.25.40.10">
    <property type="entry name" value="Tetratricopeptide repeat domain"/>
    <property type="match status" value="1"/>
</dbReference>
<dbReference type="InterPro" id="IPR010982">
    <property type="entry name" value="Lambda_DNA-bd_dom_sf"/>
</dbReference>
<comment type="caution">
    <text evidence="2">The sequence shown here is derived from an EMBL/GenBank/DDBJ whole genome shotgun (WGS) entry which is preliminary data.</text>
</comment>
<dbReference type="STRING" id="1423810.FD19_GL000843"/>
<evidence type="ECO:0000313" key="2">
    <source>
        <dbReference type="EMBL" id="KRM87343.1"/>
    </source>
</evidence>
<sequence>MHPQIGSVIHKLRTAQGWSVDDLAAGVCPATTLAAIEANTHVPSIETIIGISQRLGIRLNRFDLAANYPVGKNARRNLELSSHIADHDYGAVKKMLNSAAYADAAMSDVQAQAYYFYLGLADLAVDANLDGARYNLHMALAVNHQRSVLTALCYAYVGLVAAQARKVAPLTDAVTNATQMADTVPFNGDVNAVNYVGALAYFQAQDVSRSAELAVATLQLAAQHQQPALLMHTYTLLAQLIRRVAGQPQALRTLNTITDWDNILQF</sequence>
<organism evidence="2 3">
    <name type="scientific">Lacticaseibacillus thailandensis DSM 22698 = JCM 13996</name>
    <dbReference type="NCBI Taxonomy" id="1423810"/>
    <lineage>
        <taxon>Bacteria</taxon>
        <taxon>Bacillati</taxon>
        <taxon>Bacillota</taxon>
        <taxon>Bacilli</taxon>
        <taxon>Lactobacillales</taxon>
        <taxon>Lactobacillaceae</taxon>
        <taxon>Lacticaseibacillus</taxon>
    </lineage>
</organism>
<name>A0A0R2C652_9LACO</name>
<dbReference type="CDD" id="cd00093">
    <property type="entry name" value="HTH_XRE"/>
    <property type="match status" value="1"/>
</dbReference>
<protein>
    <recommendedName>
        <fullName evidence="1">HTH cro/C1-type domain-containing protein</fullName>
    </recommendedName>
</protein>
<reference evidence="2 3" key="1">
    <citation type="journal article" date="2015" name="Genome Announc.">
        <title>Expanding the biotechnology potential of lactobacilli through comparative genomics of 213 strains and associated genera.</title>
        <authorList>
            <person name="Sun Z."/>
            <person name="Harris H.M."/>
            <person name="McCann A."/>
            <person name="Guo C."/>
            <person name="Argimon S."/>
            <person name="Zhang W."/>
            <person name="Yang X."/>
            <person name="Jeffery I.B."/>
            <person name="Cooney J.C."/>
            <person name="Kagawa T.F."/>
            <person name="Liu W."/>
            <person name="Song Y."/>
            <person name="Salvetti E."/>
            <person name="Wrobel A."/>
            <person name="Rasinkangas P."/>
            <person name="Parkhill J."/>
            <person name="Rea M.C."/>
            <person name="O'Sullivan O."/>
            <person name="Ritari J."/>
            <person name="Douillard F.P."/>
            <person name="Paul Ross R."/>
            <person name="Yang R."/>
            <person name="Briner A.E."/>
            <person name="Felis G.E."/>
            <person name="de Vos W.M."/>
            <person name="Barrangou R."/>
            <person name="Klaenhammer T.R."/>
            <person name="Caufield P.W."/>
            <person name="Cui Y."/>
            <person name="Zhang H."/>
            <person name="O'Toole P.W."/>
        </authorList>
    </citation>
    <scope>NUCLEOTIDE SEQUENCE [LARGE SCALE GENOMIC DNA]</scope>
    <source>
        <strain evidence="2 3">DSM 22698</strain>
    </source>
</reference>
<dbReference type="InterPro" id="IPR001387">
    <property type="entry name" value="Cro/C1-type_HTH"/>
</dbReference>
<keyword evidence="3" id="KW-1185">Reference proteome</keyword>
<dbReference type="Proteomes" id="UP000051789">
    <property type="component" value="Unassembled WGS sequence"/>
</dbReference>
<dbReference type="OrthoDB" id="1150409at2"/>